<organism evidence="2 3">
    <name type="scientific">Microcystis aeruginosa NIES-4325</name>
    <dbReference type="NCBI Taxonomy" id="2569534"/>
    <lineage>
        <taxon>Bacteria</taxon>
        <taxon>Bacillati</taxon>
        <taxon>Cyanobacteriota</taxon>
        <taxon>Cyanophyceae</taxon>
        <taxon>Oscillatoriophycideae</taxon>
        <taxon>Chroococcales</taxon>
        <taxon>Microcystaceae</taxon>
        <taxon>Microcystis</taxon>
    </lineage>
</organism>
<dbReference type="RefSeq" id="WP_151696248.1">
    <property type="nucleotide sequence ID" value="NZ_BJKP01000018.1"/>
</dbReference>
<reference evidence="2 3" key="1">
    <citation type="journal article" date="2019" name="FEMS Microbiol. Lett.">
        <title>A novel salt-tolerant genotype illuminates the sucrose gene evolution in freshwater bloom-forming cyanobacterium Microcystis aeruginosa.</title>
        <authorList>
            <person name="Tanabe Y."/>
            <person name="Yamaguchi H."/>
            <person name="Sano T."/>
            <person name="Kawachi M."/>
        </authorList>
    </citation>
    <scope>NUCLEOTIDE SEQUENCE [LARGE SCALE GENOMIC DNA]</scope>
    <source>
        <strain evidence="2 3">NIES-4325</strain>
    </source>
</reference>
<feature type="signal peptide" evidence="1">
    <location>
        <begin position="1"/>
        <end position="25"/>
    </location>
</feature>
<dbReference type="AlphaFoldDB" id="A0A5J4F8P0"/>
<dbReference type="InterPro" id="IPR011042">
    <property type="entry name" value="6-blade_b-propeller_TolB-like"/>
</dbReference>
<dbReference type="PANTHER" id="PTHR40274:SF4">
    <property type="entry name" value="BLL1406 PROTEIN"/>
    <property type="match status" value="1"/>
</dbReference>
<evidence type="ECO:0000313" key="3">
    <source>
        <dbReference type="Proteomes" id="UP000376575"/>
    </source>
</evidence>
<accession>A0A5J4F8P0</accession>
<sequence>MSNKKLTITLALTVGFVSPAAPILAANISTTVLASGLNNPRGMTFGPDGQLYIAQAGRGGNGTCILSGGQSQVCYGPTSAIARLNTTTGATEVLIDNLPSLAQQPSGNEGTGLQDLYFDQSGQLFGIIGLGTNPDVRDNTLGVPAFGQAIAINLTGTPSWSPVADLADFERDNNPDGDEVDSNPYSLVVQNGVIYATDAGGNSLLRVDGNGAITAIAAFPVRSVTPPPFIPNLPNPFPMQAVPTGMAIGPDNQLYIGQLTGFPFPVGGANVYRFNGTNLEEFATGFTNIIDLAFAPDGSLYVLEYASNFLAGDFSGQLWRIAPNGTRQSILDEGLSFPTGLAIGDDGAIYVANQGFVGGQGQILKITSTPEMTSVIALGVTALTGLRLRSKKKSTSL</sequence>
<dbReference type="SUPFAM" id="SSF101898">
    <property type="entry name" value="NHL repeat"/>
    <property type="match status" value="1"/>
</dbReference>
<dbReference type="NCBIfam" id="NF033206">
    <property type="entry name" value="ScyE_fam"/>
    <property type="match status" value="1"/>
</dbReference>
<feature type="chain" id="PRO_5023806996" description="Virginiamycin B lyase" evidence="1">
    <location>
        <begin position="26"/>
        <end position="397"/>
    </location>
</feature>
<keyword evidence="1" id="KW-0732">Signal</keyword>
<dbReference type="PANTHER" id="PTHR40274">
    <property type="entry name" value="VIRGINIAMYCIN B LYASE"/>
    <property type="match status" value="1"/>
</dbReference>
<evidence type="ECO:0008006" key="4">
    <source>
        <dbReference type="Google" id="ProtNLM"/>
    </source>
</evidence>
<protein>
    <recommendedName>
        <fullName evidence="4">Virginiamycin B lyase</fullName>
    </recommendedName>
</protein>
<evidence type="ECO:0000313" key="2">
    <source>
        <dbReference type="EMBL" id="GEA27656.1"/>
    </source>
</evidence>
<evidence type="ECO:0000256" key="1">
    <source>
        <dbReference type="SAM" id="SignalP"/>
    </source>
</evidence>
<gene>
    <name evidence="2" type="ORF">MiAbW_02223</name>
</gene>
<proteinExistence type="predicted"/>
<dbReference type="Proteomes" id="UP000376575">
    <property type="component" value="Unassembled WGS sequence"/>
</dbReference>
<dbReference type="Gene3D" id="2.120.10.30">
    <property type="entry name" value="TolB, C-terminal domain"/>
    <property type="match status" value="2"/>
</dbReference>
<comment type="caution">
    <text evidence="2">The sequence shown here is derived from an EMBL/GenBank/DDBJ whole genome shotgun (WGS) entry which is preliminary data.</text>
</comment>
<dbReference type="InterPro" id="IPR048031">
    <property type="entry name" value="ScyD/ScyE-like"/>
</dbReference>
<dbReference type="InterPro" id="IPR051344">
    <property type="entry name" value="Vgb"/>
</dbReference>
<dbReference type="EMBL" id="BJKP01000018">
    <property type="protein sequence ID" value="GEA27656.1"/>
    <property type="molecule type" value="Genomic_DNA"/>
</dbReference>
<name>A0A5J4F8P0_MICAE</name>